<dbReference type="RefSeq" id="WP_135431777.1">
    <property type="nucleotide sequence ID" value="NZ_RPEM01000007.1"/>
</dbReference>
<dbReference type="Proteomes" id="UP000297741">
    <property type="component" value="Unassembled WGS sequence"/>
</dbReference>
<reference evidence="1 2" key="1">
    <citation type="submission" date="2018-11" db="EMBL/GenBank/DDBJ databases">
        <title>Tabrizicola sp. isolated from sediment of alpine lake.</title>
        <authorList>
            <person name="Liu Z."/>
        </authorList>
    </citation>
    <scope>NUCLEOTIDE SEQUENCE [LARGE SCALE GENOMIC DNA]</scope>
    <source>
        <strain evidence="1 2">DRYC-M-16</strain>
    </source>
</reference>
<dbReference type="EMBL" id="RPEM01000007">
    <property type="protein sequence ID" value="TGD43064.1"/>
    <property type="molecule type" value="Genomic_DNA"/>
</dbReference>
<name>A0ABY2KKT6_9RHOB</name>
<accession>A0ABY2KKT6</accession>
<evidence type="ECO:0000313" key="1">
    <source>
        <dbReference type="EMBL" id="TGD43064.1"/>
    </source>
</evidence>
<dbReference type="NCBIfam" id="NF045922">
    <property type="entry name" value="CarotHydtaseCrtCRhod"/>
    <property type="match status" value="1"/>
</dbReference>
<comment type="caution">
    <text evidence="1">The sequence shown here is derived from an EMBL/GenBank/DDBJ whole genome shotgun (WGS) entry which is preliminary data.</text>
</comment>
<keyword evidence="2" id="KW-1185">Reference proteome</keyword>
<protein>
    <submittedName>
        <fullName evidence="1">Carotenoid 1,2-hydratase</fullName>
    </submittedName>
</protein>
<gene>
    <name evidence="1" type="ORF">EEB11_11550</name>
</gene>
<organism evidence="1 2">
    <name type="scientific">Pseudotabrizicola sediminis</name>
    <dbReference type="NCBI Taxonomy" id="2486418"/>
    <lineage>
        <taxon>Bacteria</taxon>
        <taxon>Pseudomonadati</taxon>
        <taxon>Pseudomonadota</taxon>
        <taxon>Alphaproteobacteria</taxon>
        <taxon>Rhodobacterales</taxon>
        <taxon>Paracoccaceae</taxon>
        <taxon>Pseudotabrizicola</taxon>
    </lineage>
</organism>
<sequence>MDGVSLDGTRAVSVIAFIGSVFSPWYGWSGRRDPENHCCINVATYGPGSRFTMTDRGRPALRRSADTFEVGPSRLHWTGTQLIIDINEWGAPPMVTPVRGQIILTPQAVTGMEVMLTPDAAHIWRPFAPTCHIAVNLTQGHQWEGHGYFDANFGTRALEQDFDFWTWGRYPMQDRALCIYDATRRDGTTLDLAVEIDSAGEVRETTAPPRTRFARSLWQVKRETRADAGTMPRQRLNMLDAPFYSRSLVETRINGEATTGVHEALDLRRFRQPLLKPMLAVRVPRRAGWTFTD</sequence>
<dbReference type="CDD" id="cd21471">
    <property type="entry name" value="CrtC-like"/>
    <property type="match status" value="1"/>
</dbReference>
<evidence type="ECO:0000313" key="2">
    <source>
        <dbReference type="Proteomes" id="UP000297741"/>
    </source>
</evidence>
<dbReference type="SUPFAM" id="SSF159245">
    <property type="entry name" value="AttH-like"/>
    <property type="match status" value="1"/>
</dbReference>
<proteinExistence type="predicted"/>